<dbReference type="InterPro" id="IPR002298">
    <property type="entry name" value="DNA_polymerase_A"/>
</dbReference>
<name>A0A1J5RFD7_9ZZZZ</name>
<comment type="catalytic activity">
    <reaction evidence="8">
        <text>DNA(n) + a 2'-deoxyribonucleoside 5'-triphosphate = DNA(n+1) + diphosphate</text>
        <dbReference type="Rhea" id="RHEA:22508"/>
        <dbReference type="Rhea" id="RHEA-COMP:17339"/>
        <dbReference type="Rhea" id="RHEA-COMP:17340"/>
        <dbReference type="ChEBI" id="CHEBI:33019"/>
        <dbReference type="ChEBI" id="CHEBI:61560"/>
        <dbReference type="ChEBI" id="CHEBI:173112"/>
        <dbReference type="EC" id="2.7.7.7"/>
    </reaction>
</comment>
<evidence type="ECO:0000256" key="2">
    <source>
        <dbReference type="ARBA" id="ARBA00012417"/>
    </source>
</evidence>
<dbReference type="GO" id="GO:0003887">
    <property type="term" value="F:DNA-directed DNA polymerase activity"/>
    <property type="evidence" value="ECO:0007669"/>
    <property type="project" value="UniProtKB-KW"/>
</dbReference>
<dbReference type="Gene3D" id="3.30.70.370">
    <property type="match status" value="1"/>
</dbReference>
<evidence type="ECO:0000313" key="11">
    <source>
        <dbReference type="EMBL" id="OIQ94814.1"/>
    </source>
</evidence>
<dbReference type="InterPro" id="IPR001098">
    <property type="entry name" value="DNA-dir_DNA_pol_A_palm_dom"/>
</dbReference>
<dbReference type="PROSITE" id="PS00447">
    <property type="entry name" value="DNA_POLYMERASE_A"/>
    <property type="match status" value="1"/>
</dbReference>
<dbReference type="InterPro" id="IPR019760">
    <property type="entry name" value="DNA-dir_DNA_pol_A_CS"/>
</dbReference>
<dbReference type="SMART" id="SM00482">
    <property type="entry name" value="POLAc"/>
    <property type="match status" value="1"/>
</dbReference>
<evidence type="ECO:0000256" key="8">
    <source>
        <dbReference type="ARBA" id="ARBA00049244"/>
    </source>
</evidence>
<evidence type="ECO:0000256" key="6">
    <source>
        <dbReference type="ARBA" id="ARBA00022932"/>
    </source>
</evidence>
<evidence type="ECO:0000256" key="1">
    <source>
        <dbReference type="ARBA" id="ARBA00007705"/>
    </source>
</evidence>
<keyword evidence="4 11" id="KW-0548">Nucleotidyltransferase</keyword>
<comment type="similarity">
    <text evidence="1">Belongs to the DNA polymerase type-A family.</text>
</comment>
<dbReference type="InterPro" id="IPR043502">
    <property type="entry name" value="DNA/RNA_pol_sf"/>
</dbReference>
<evidence type="ECO:0000259" key="10">
    <source>
        <dbReference type="SMART" id="SM00482"/>
    </source>
</evidence>
<keyword evidence="7" id="KW-0238">DNA-binding</keyword>
<evidence type="ECO:0000256" key="7">
    <source>
        <dbReference type="ARBA" id="ARBA00023125"/>
    </source>
</evidence>
<dbReference type="PANTHER" id="PTHR10133">
    <property type="entry name" value="DNA POLYMERASE I"/>
    <property type="match status" value="1"/>
</dbReference>
<keyword evidence="6" id="KW-0239">DNA-directed DNA polymerase</keyword>
<dbReference type="EMBL" id="MLJW01000178">
    <property type="protein sequence ID" value="OIQ94814.1"/>
    <property type="molecule type" value="Genomic_DNA"/>
</dbReference>
<sequence>MPPRKSTYPTRQPHSQPSVKTPASPASGLGPKDVPSALESLIKVDGVILAVEATALTPWSGPAIPGVSQQFGTGETVRDYLKRLGCTLDARPRARILTIAPVADCGNVQKPLAFDLDLFEGALPERDALVHGLHGKRWYGHNLALDLMWLRSQAPNLVPAGLVDTVLLATVFLPQLVAVVDSWSRGGALHHAYPALGLSSLPPEAKTYAANWVAKMRASARKTDASAGRIALDPLARLLAGVDLNKNYQPPHNWMPRMLTRGHLDYCHEEVVHIPTIARRLLGLAPDVPETVLLELLATASGSSAYASATAATPVLCDMQRRGLGFDRVAADDYRIERLTEAYRAREELLALAPDLAAHVAPITDGSAPEDDEASPKGGLTNGLKTALAEALERAHGTPAPRSERTGALQLGAKDLRRAYPGSKLVNAWVSLQGALHAAQAADLYSSAALLDGRVHALTTISAATLRTTSQSPNSQNAPRAKEFRALFHAKPGHKIVASDFAAVELRVAAALGARAYAELLQLLQLLSDVGVGTKPVDVLENVAVGWAFRDGFKPDLSRIDAILAAANRDADARPPAHRAAKPFGPQAGLQMYAQHLFDDLHRVVHALVRRMGKPLDTEGSDPLPLREVFRRRLDPHLATGIALANHDTNGMPPLDYLGSLPSAEVDVLKQRLKNARQSAKAVNFGLAYKEGPAGLHAFGVASYGLAWSLDEAAAAREVWLDLYPEVELWQIFSDASKLRDKGVVQQPKTSDGTAKWVKDYVGTTLSGRAICASTIQASCAYQDQGTAAEIAHLALRKLPMKTQGYLVGFVHDEFVLEVPDGEVAEAVQDLEGAMRSAGDALLSRWGVPIDLETSISDCWAQ</sequence>
<dbReference type="GO" id="GO:0003677">
    <property type="term" value="F:DNA binding"/>
    <property type="evidence" value="ECO:0007669"/>
    <property type="project" value="UniProtKB-KW"/>
</dbReference>
<dbReference type="EC" id="2.7.7.7" evidence="2"/>
<accession>A0A1J5RFD7</accession>
<feature type="compositionally biased region" description="Polar residues" evidence="9">
    <location>
        <begin position="7"/>
        <end position="21"/>
    </location>
</feature>
<gene>
    <name evidence="11" type="primary">polA_9</name>
    <name evidence="11" type="ORF">GALL_231690</name>
</gene>
<dbReference type="GO" id="GO:0006261">
    <property type="term" value="P:DNA-templated DNA replication"/>
    <property type="evidence" value="ECO:0007669"/>
    <property type="project" value="InterPro"/>
</dbReference>
<dbReference type="Pfam" id="PF00476">
    <property type="entry name" value="DNA_pol_A"/>
    <property type="match status" value="1"/>
</dbReference>
<evidence type="ECO:0000256" key="9">
    <source>
        <dbReference type="SAM" id="MobiDB-lite"/>
    </source>
</evidence>
<comment type="caution">
    <text evidence="11">The sequence shown here is derived from an EMBL/GenBank/DDBJ whole genome shotgun (WGS) entry which is preliminary data.</text>
</comment>
<evidence type="ECO:0000256" key="4">
    <source>
        <dbReference type="ARBA" id="ARBA00022695"/>
    </source>
</evidence>
<dbReference type="InterPro" id="IPR012337">
    <property type="entry name" value="RNaseH-like_sf"/>
</dbReference>
<dbReference type="SUPFAM" id="SSF56672">
    <property type="entry name" value="DNA/RNA polymerases"/>
    <property type="match status" value="2"/>
</dbReference>
<dbReference type="PANTHER" id="PTHR10133:SF27">
    <property type="entry name" value="DNA POLYMERASE NU"/>
    <property type="match status" value="1"/>
</dbReference>
<reference evidence="11" key="1">
    <citation type="submission" date="2016-10" db="EMBL/GenBank/DDBJ databases">
        <title>Sequence of Gallionella enrichment culture.</title>
        <authorList>
            <person name="Poehlein A."/>
            <person name="Muehling M."/>
            <person name="Daniel R."/>
        </authorList>
    </citation>
    <scope>NUCLEOTIDE SEQUENCE</scope>
</reference>
<dbReference type="SUPFAM" id="SSF53098">
    <property type="entry name" value="Ribonuclease H-like"/>
    <property type="match status" value="1"/>
</dbReference>
<protein>
    <recommendedName>
        <fullName evidence="2">DNA-directed DNA polymerase</fullName>
        <ecNumber evidence="2">2.7.7.7</ecNumber>
    </recommendedName>
</protein>
<evidence type="ECO:0000256" key="5">
    <source>
        <dbReference type="ARBA" id="ARBA00022705"/>
    </source>
</evidence>
<organism evidence="11">
    <name type="scientific">mine drainage metagenome</name>
    <dbReference type="NCBI Taxonomy" id="410659"/>
    <lineage>
        <taxon>unclassified sequences</taxon>
        <taxon>metagenomes</taxon>
        <taxon>ecological metagenomes</taxon>
    </lineage>
</organism>
<feature type="region of interest" description="Disordered" evidence="9">
    <location>
        <begin position="1"/>
        <end position="32"/>
    </location>
</feature>
<feature type="domain" description="DNA-directed DNA polymerase family A palm" evidence="10">
    <location>
        <begin position="481"/>
        <end position="823"/>
    </location>
</feature>
<keyword evidence="3 11" id="KW-0808">Transferase</keyword>
<proteinExistence type="inferred from homology"/>
<dbReference type="Gene3D" id="1.10.150.20">
    <property type="entry name" value="5' to 3' exonuclease, C-terminal subdomain"/>
    <property type="match status" value="1"/>
</dbReference>
<dbReference type="AlphaFoldDB" id="A0A1J5RFD7"/>
<keyword evidence="5" id="KW-0235">DNA replication</keyword>
<evidence type="ECO:0000256" key="3">
    <source>
        <dbReference type="ARBA" id="ARBA00022679"/>
    </source>
</evidence>
<dbReference type="GO" id="GO:0006302">
    <property type="term" value="P:double-strand break repair"/>
    <property type="evidence" value="ECO:0007669"/>
    <property type="project" value="TreeGrafter"/>
</dbReference>